<accession>A0ABP5FUG6</accession>
<dbReference type="Pfam" id="PF07532">
    <property type="entry name" value="Big_4"/>
    <property type="match status" value="1"/>
</dbReference>
<dbReference type="EMBL" id="BAAANB010000021">
    <property type="protein sequence ID" value="GAA2032236.1"/>
    <property type="molecule type" value="Genomic_DNA"/>
</dbReference>
<dbReference type="InterPro" id="IPR000772">
    <property type="entry name" value="Ricin_B_lectin"/>
</dbReference>
<feature type="signal peptide" evidence="2">
    <location>
        <begin position="1"/>
        <end position="41"/>
    </location>
</feature>
<sequence>MHPARAAGPTRRALPSRPLALGLTTLVALGGALTSTGPAHAASPASTVTTPAVAPTSTVPTVSIQPDPSYQQPAFEGWGTSLVWFANATGGYPDEIRQKLADLVFGKDGLALNIARYNIGGGNAPDVKDYLRPGGAVQGWWKAPAGTTRADTSWWSPDDANDWNWDADQTQRWWVDHIKGSITKWETFSNSPPWFMTESGYVSGNFNAGADQLKRSSIADFASYLVKVTEHLEQSSGIKVDTIDPFNEPNTSYWGTQLGANGQPTGGRQEGAHIGPELQQQVVKALAPALASSSTKANISAMDETNPGTFVRNWTSYPADVKASVSQLNVHTYGTGQRTAVRDLAKSDAKPLWMSEVEGSWGNGQSFTSMDPGIGMAQHITDDLRELEPSAWVFWQPVEDYKNMKPGGESAAGANWGSIQLPFDCTAKDTLATCPIHTNQKFNTVRNFTHYIRPGDHVVKVNDTATVAAIRPDARTATLVHTNDATSAQDVVVDLSKFGHVGPKASVTAIVTDASGALVPQAPVAVTGSSATVRVPARSVTTLVVSDVRDVAKDAATFQDGHAYRFLGVQSGRSLAAEDQGAAIRTTDATTGDQLWTVTKVTTGDSNRERYQLRALDGRQIAQRDGSLVLEPAQETPDAAAQWYLSTTGDGTFTVANAAEPVDLEVSGEATADGAKVGAWQPNANANQRWRVVEETVKGVSDLSGFTLPGRAPSLPDTVTPDRAGGAARAIPVTWRSVPAARWKTTGQVFVFGTATDPATGREYAVRDVVTVDTVSKTTSVTARTYVGGTPSLPATVTAASDRYQVAVTLPVTWDTSSATYDRVGDVTVSGTATLPDGTTVPASVVVTVTEPVEANAALTPGTVASATFTEPGYSVQGIVNGALTDKAWSNWRSGTQRPGDTLTVTLPMPRDVTRVVTRFYQDGGNVSYARTLQVEALVDGKWRPVSDVVTVAATGPAAPVVSVPVTPVRTSAVRVVMTANSYMTVSEVEVMAKSAN</sequence>
<reference evidence="5" key="1">
    <citation type="journal article" date="2019" name="Int. J. Syst. Evol. Microbiol.">
        <title>The Global Catalogue of Microorganisms (GCM) 10K type strain sequencing project: providing services to taxonomists for standard genome sequencing and annotation.</title>
        <authorList>
            <consortium name="The Broad Institute Genomics Platform"/>
            <consortium name="The Broad Institute Genome Sequencing Center for Infectious Disease"/>
            <person name="Wu L."/>
            <person name="Ma J."/>
        </authorList>
    </citation>
    <scope>NUCLEOTIDE SEQUENCE [LARGE SCALE GENOMIC DNA]</scope>
    <source>
        <strain evidence="5">JCM 14283</strain>
    </source>
</reference>
<feature type="chain" id="PRO_5046691394" description="F5/8 type C domain-containing protein" evidence="2">
    <location>
        <begin position="42"/>
        <end position="997"/>
    </location>
</feature>
<dbReference type="PANTHER" id="PTHR42767:SF1">
    <property type="entry name" value="ENDO-BETA-1,6-GALACTANASE-LIKE DOMAIN-CONTAINING PROTEIN"/>
    <property type="match status" value="1"/>
</dbReference>
<dbReference type="PANTHER" id="PTHR42767">
    <property type="entry name" value="ENDO-BETA-1,6-GALACTANASE"/>
    <property type="match status" value="1"/>
</dbReference>
<dbReference type="PROSITE" id="PS50022">
    <property type="entry name" value="FA58C_3"/>
    <property type="match status" value="1"/>
</dbReference>
<dbReference type="Pfam" id="PF00754">
    <property type="entry name" value="F5_F8_type_C"/>
    <property type="match status" value="1"/>
</dbReference>
<dbReference type="Gene3D" id="2.80.10.50">
    <property type="match status" value="1"/>
</dbReference>
<dbReference type="Gene3D" id="2.60.120.260">
    <property type="entry name" value="Galactose-binding domain-like"/>
    <property type="match status" value="1"/>
</dbReference>
<dbReference type="Pfam" id="PF14587">
    <property type="entry name" value="Glyco_hydr_30_2"/>
    <property type="match status" value="1"/>
</dbReference>
<dbReference type="InterPro" id="IPR000421">
    <property type="entry name" value="FA58C"/>
</dbReference>
<name>A0ABP5FUG6_9MICO</name>
<gene>
    <name evidence="4" type="ORF">GCM10009740_22850</name>
</gene>
<feature type="region of interest" description="Disordered" evidence="1">
    <location>
        <begin position="37"/>
        <end position="66"/>
    </location>
</feature>
<evidence type="ECO:0000256" key="1">
    <source>
        <dbReference type="SAM" id="MobiDB-lite"/>
    </source>
</evidence>
<dbReference type="InterPro" id="IPR011081">
    <property type="entry name" value="Big_4"/>
</dbReference>
<dbReference type="InterPro" id="IPR039514">
    <property type="entry name" value="6GAL-like"/>
</dbReference>
<dbReference type="RefSeq" id="WP_343991366.1">
    <property type="nucleotide sequence ID" value="NZ_BAAANB010000021.1"/>
</dbReference>
<dbReference type="InterPro" id="IPR008979">
    <property type="entry name" value="Galactose-bd-like_sf"/>
</dbReference>
<dbReference type="InterPro" id="IPR017853">
    <property type="entry name" value="GH"/>
</dbReference>
<feature type="compositionally biased region" description="Low complexity" evidence="1">
    <location>
        <begin position="41"/>
        <end position="63"/>
    </location>
</feature>
<feature type="domain" description="F5/8 type C" evidence="3">
    <location>
        <begin position="846"/>
        <end position="994"/>
    </location>
</feature>
<evidence type="ECO:0000313" key="5">
    <source>
        <dbReference type="Proteomes" id="UP001501285"/>
    </source>
</evidence>
<dbReference type="InterPro" id="IPR035992">
    <property type="entry name" value="Ricin_B-like_lectins"/>
</dbReference>
<dbReference type="PROSITE" id="PS50231">
    <property type="entry name" value="RICIN_B_LECTIN"/>
    <property type="match status" value="1"/>
</dbReference>
<dbReference type="Proteomes" id="UP001501285">
    <property type="component" value="Unassembled WGS sequence"/>
</dbReference>
<dbReference type="SUPFAM" id="SSF50370">
    <property type="entry name" value="Ricin B-like lectins"/>
    <property type="match status" value="1"/>
</dbReference>
<dbReference type="Pfam" id="PF14200">
    <property type="entry name" value="RicinB_lectin_2"/>
    <property type="match status" value="1"/>
</dbReference>
<dbReference type="CDD" id="cd00161">
    <property type="entry name" value="beta-trefoil_Ricin-like"/>
    <property type="match status" value="1"/>
</dbReference>
<evidence type="ECO:0000256" key="2">
    <source>
        <dbReference type="SAM" id="SignalP"/>
    </source>
</evidence>
<evidence type="ECO:0000259" key="3">
    <source>
        <dbReference type="PROSITE" id="PS50022"/>
    </source>
</evidence>
<evidence type="ECO:0000313" key="4">
    <source>
        <dbReference type="EMBL" id="GAA2032236.1"/>
    </source>
</evidence>
<proteinExistence type="predicted"/>
<dbReference type="Gene3D" id="2.60.40.1180">
    <property type="entry name" value="Golgi alpha-mannosidase II"/>
    <property type="match status" value="1"/>
</dbReference>
<dbReference type="Gene3D" id="3.20.20.80">
    <property type="entry name" value="Glycosidases"/>
    <property type="match status" value="1"/>
</dbReference>
<keyword evidence="2" id="KW-0732">Signal</keyword>
<dbReference type="SUPFAM" id="SSF49785">
    <property type="entry name" value="Galactose-binding domain-like"/>
    <property type="match status" value="1"/>
</dbReference>
<organism evidence="4 5">
    <name type="scientific">Terrabacter terrae</name>
    <dbReference type="NCBI Taxonomy" id="318434"/>
    <lineage>
        <taxon>Bacteria</taxon>
        <taxon>Bacillati</taxon>
        <taxon>Actinomycetota</taxon>
        <taxon>Actinomycetes</taxon>
        <taxon>Micrococcales</taxon>
        <taxon>Intrasporangiaceae</taxon>
        <taxon>Terrabacter</taxon>
    </lineage>
</organism>
<dbReference type="InterPro" id="IPR013780">
    <property type="entry name" value="Glyco_hydro_b"/>
</dbReference>
<dbReference type="InterPro" id="IPR039743">
    <property type="entry name" value="6GAL/EXGAL"/>
</dbReference>
<comment type="caution">
    <text evidence="4">The sequence shown here is derived from an EMBL/GenBank/DDBJ whole genome shotgun (WGS) entry which is preliminary data.</text>
</comment>
<protein>
    <recommendedName>
        <fullName evidence="3">F5/8 type C domain-containing protein</fullName>
    </recommendedName>
</protein>
<keyword evidence="5" id="KW-1185">Reference proteome</keyword>
<dbReference type="SUPFAM" id="SSF51445">
    <property type="entry name" value="(Trans)glycosidases"/>
    <property type="match status" value="1"/>
</dbReference>